<dbReference type="KEGG" id="tpf:TPHA_0L01870"/>
<dbReference type="GO" id="GO:0030968">
    <property type="term" value="P:endoplasmic reticulum unfolded protein response"/>
    <property type="evidence" value="ECO:0007669"/>
    <property type="project" value="TreeGrafter"/>
</dbReference>
<dbReference type="Proteomes" id="UP000005666">
    <property type="component" value="Chromosome 12"/>
</dbReference>
<dbReference type="EMBL" id="HE612867">
    <property type="protein sequence ID" value="CCE65540.1"/>
    <property type="molecule type" value="Genomic_DNA"/>
</dbReference>
<name>G8C062_TETPH</name>
<evidence type="ECO:0000256" key="2">
    <source>
        <dbReference type="ARBA" id="ARBA00022840"/>
    </source>
</evidence>
<dbReference type="AlphaFoldDB" id="G8C062"/>
<dbReference type="Gene3D" id="1.20.1270.10">
    <property type="match status" value="1"/>
</dbReference>
<dbReference type="Gene3D" id="3.30.30.30">
    <property type="match status" value="1"/>
</dbReference>
<evidence type="ECO:0000313" key="4">
    <source>
        <dbReference type="EMBL" id="CCE65540.1"/>
    </source>
</evidence>
<sequence>MKLINLFQHFSLLAFISGIVLGAVLGIDYGHQNLLAMIVSPDAPMEIVLTPESKRKDFSGLAIKQIPNSNNKTKVEYERTYGSAISSLMTRFPQNIAANLKSLLGISSEDKDTIVADYLSMHPGANLTFNDRNSVSFNIDGIEYPVEQLTAMNLRELLNRGNELLLSKTNKTSDVITDIVISVPEYFNQMQRGALLDSALIASSSVESLLLNDGISVAVDFVLKQREFPTDEDIYFIVYDMGNESVQSSLFSVFQSSNSSIPIKVELCGYGYRTDIGGQSFTKELAKILIDKFLLENTKVSRTTLQKNDRAMAKFYQAAEKTKLILSANKDAPVNIESVLPDVNFKTTITRKEFEDATSDLLELISEPIDDMFENMFIESPIALDGIAGLILTGGANRIPTVQKLLYDLVGEEKIMKNVNAEESVVYGVTIRGVKVFGAFQTKPMKIVDKSTSDFSITVENDNEEEEEEEEEEFTIFEKGTQYPIKRSYILETSDEILSNFTMNFYENDIMFRTFDITSSKLKNNFKALECENGYAYNVTFSINKSKIFGIDSCSIICLRNPLQDIESGAILNDDIFMTLSEQINSTNNKVAPLEIYSYGSIIEDFDYKKLTSMIKRLNYLEMEDNNRFKLHALINTFENTVYNARQYLEDITETGSLSQETLNGFNDLISESLEWIDSDIENATEKQINEKLSSLEELMKKLEVFSESSSIVLDKDSFTQLKADGEKLLQDILDVDEDFAMTVEDLEEEYTEFDLDIYDELRKVKPSKYLRKNLKSWDADIEELHALLETVDQLLKKFDSTDRITLFEIKTKLEATIESVTKMLPYYIRKITHQRREIVTNLKTLLTKKNRNLERYGNTTGRIKTTSGERRSIIPDNQNAGITKNVVHDEL</sequence>
<dbReference type="STRING" id="1071381.G8C062"/>
<organism evidence="4 5">
    <name type="scientific">Tetrapisispora phaffii (strain ATCC 24235 / CBS 4417 / NBRC 1672 / NRRL Y-8282 / UCD 70-5)</name>
    <name type="common">Yeast</name>
    <name type="synonym">Fabospora phaffii</name>
    <dbReference type="NCBI Taxonomy" id="1071381"/>
    <lineage>
        <taxon>Eukaryota</taxon>
        <taxon>Fungi</taxon>
        <taxon>Dikarya</taxon>
        <taxon>Ascomycota</taxon>
        <taxon>Saccharomycotina</taxon>
        <taxon>Saccharomycetes</taxon>
        <taxon>Saccharomycetales</taxon>
        <taxon>Saccharomycetaceae</taxon>
        <taxon>Tetrapisispora</taxon>
    </lineage>
</organism>
<proteinExistence type="predicted"/>
<dbReference type="HOGENOM" id="CLU_005965_5_0_1"/>
<dbReference type="GO" id="GO:0034663">
    <property type="term" value="C:endoplasmic reticulum chaperone complex"/>
    <property type="evidence" value="ECO:0007669"/>
    <property type="project" value="TreeGrafter"/>
</dbReference>
<evidence type="ECO:0000313" key="5">
    <source>
        <dbReference type="Proteomes" id="UP000005666"/>
    </source>
</evidence>
<accession>G8C062</accession>
<dbReference type="PANTHER" id="PTHR45639:SF3">
    <property type="entry name" value="HYPOXIA UP-REGULATED PROTEIN 1"/>
    <property type="match status" value="1"/>
</dbReference>
<protein>
    <submittedName>
        <fullName evidence="4">Uncharacterized protein</fullName>
    </submittedName>
</protein>
<dbReference type="GO" id="GO:0005524">
    <property type="term" value="F:ATP binding"/>
    <property type="evidence" value="ECO:0007669"/>
    <property type="project" value="UniProtKB-KW"/>
</dbReference>
<dbReference type="InterPro" id="IPR029048">
    <property type="entry name" value="HSP70_C_sf"/>
</dbReference>
<dbReference type="GO" id="GO:0140662">
    <property type="term" value="F:ATP-dependent protein folding chaperone"/>
    <property type="evidence" value="ECO:0007669"/>
    <property type="project" value="InterPro"/>
</dbReference>
<dbReference type="InterPro" id="IPR013126">
    <property type="entry name" value="Hsp_70_fam"/>
</dbReference>
<dbReference type="eggNOG" id="KOG0104">
    <property type="taxonomic scope" value="Eukaryota"/>
</dbReference>
<reference evidence="4 5" key="1">
    <citation type="journal article" date="2011" name="Proc. Natl. Acad. Sci. U.S.A.">
        <title>Evolutionary erosion of yeast sex chromosomes by mating-type switching accidents.</title>
        <authorList>
            <person name="Gordon J.L."/>
            <person name="Armisen D."/>
            <person name="Proux-Wera E."/>
            <person name="Oheigeartaigh S.S."/>
            <person name="Byrne K.P."/>
            <person name="Wolfe K.H."/>
        </authorList>
    </citation>
    <scope>NUCLEOTIDE SEQUENCE [LARGE SCALE GENOMIC DNA]</scope>
    <source>
        <strain evidence="5">ATCC 24235 / CBS 4417 / NBRC 1672 / NRRL Y-8282 / UCD 70-5</strain>
    </source>
</reference>
<gene>
    <name evidence="4" type="primary">TPHA0L01870</name>
    <name evidence="4" type="ordered locus">TPHA_0L01870</name>
</gene>
<dbReference type="OMA" id="DYGQQNI"/>
<dbReference type="Gene3D" id="3.90.640.10">
    <property type="entry name" value="Actin, Chain A, domain 4"/>
    <property type="match status" value="1"/>
</dbReference>
<keyword evidence="2" id="KW-0067">ATP-binding</keyword>
<dbReference type="SUPFAM" id="SSF53067">
    <property type="entry name" value="Actin-like ATPase domain"/>
    <property type="match status" value="2"/>
</dbReference>
<evidence type="ECO:0000256" key="1">
    <source>
        <dbReference type="ARBA" id="ARBA00022741"/>
    </source>
</evidence>
<keyword evidence="3" id="KW-0143">Chaperone</keyword>
<dbReference type="OrthoDB" id="10262720at2759"/>
<dbReference type="PANTHER" id="PTHR45639">
    <property type="entry name" value="HSC70CB, ISOFORM G-RELATED"/>
    <property type="match status" value="1"/>
</dbReference>
<keyword evidence="1" id="KW-0547">Nucleotide-binding</keyword>
<dbReference type="Gene3D" id="3.30.420.40">
    <property type="match status" value="2"/>
</dbReference>
<evidence type="ECO:0000256" key="3">
    <source>
        <dbReference type="ARBA" id="ARBA00023186"/>
    </source>
</evidence>
<dbReference type="InterPro" id="IPR043129">
    <property type="entry name" value="ATPase_NBD"/>
</dbReference>
<dbReference type="RefSeq" id="XP_003687974.1">
    <property type="nucleotide sequence ID" value="XM_003687926.1"/>
</dbReference>
<dbReference type="FunFam" id="3.90.640.10:FF:000003">
    <property type="entry name" value="Molecular chaperone DnaK"/>
    <property type="match status" value="1"/>
</dbReference>
<keyword evidence="5" id="KW-1185">Reference proteome</keyword>
<dbReference type="Pfam" id="PF00012">
    <property type="entry name" value="HSP70"/>
    <property type="match status" value="1"/>
</dbReference>
<dbReference type="PRINTS" id="PR00301">
    <property type="entry name" value="HEATSHOCK70"/>
</dbReference>
<dbReference type="GeneID" id="11531780"/>